<dbReference type="Gene3D" id="1.10.10.60">
    <property type="entry name" value="Homeodomain-like"/>
    <property type="match status" value="1"/>
</dbReference>
<evidence type="ECO:0000256" key="1">
    <source>
        <dbReference type="ARBA" id="ARBA00023015"/>
    </source>
</evidence>
<dbReference type="InterPro" id="IPR001647">
    <property type="entry name" value="HTH_TetR"/>
</dbReference>
<gene>
    <name evidence="7" type="ORF">CRH09_15020</name>
</gene>
<evidence type="ECO:0000256" key="2">
    <source>
        <dbReference type="ARBA" id="ARBA00023125"/>
    </source>
</evidence>
<dbReference type="PROSITE" id="PS50977">
    <property type="entry name" value="HTH_TETR_2"/>
    <property type="match status" value="1"/>
</dbReference>
<dbReference type="InterPro" id="IPR050109">
    <property type="entry name" value="HTH-type_TetR-like_transc_reg"/>
</dbReference>
<feature type="domain" description="HTH tetR-type" evidence="6">
    <location>
        <begin position="92"/>
        <end position="152"/>
    </location>
</feature>
<evidence type="ECO:0000313" key="7">
    <source>
        <dbReference type="EMBL" id="ATL67315.1"/>
    </source>
</evidence>
<dbReference type="SUPFAM" id="SSF46689">
    <property type="entry name" value="Homeodomain-like"/>
    <property type="match status" value="1"/>
</dbReference>
<dbReference type="Proteomes" id="UP000221961">
    <property type="component" value="Chromosome"/>
</dbReference>
<name>A0A291RJ22_9NOCA</name>
<dbReference type="Pfam" id="PF00440">
    <property type="entry name" value="TetR_N"/>
    <property type="match status" value="1"/>
</dbReference>
<keyword evidence="3" id="KW-0804">Transcription</keyword>
<reference evidence="7 8" key="1">
    <citation type="submission" date="2017-10" db="EMBL/GenBank/DDBJ databases">
        <title>Comparative genomics between pathogenic Norcardia.</title>
        <authorList>
            <person name="Zeng L."/>
        </authorList>
    </citation>
    <scope>NUCLEOTIDE SEQUENCE [LARGE SCALE GENOMIC DNA]</scope>
    <source>
        <strain evidence="7 8">NC_YFY_NT001</strain>
    </source>
</reference>
<dbReference type="KEGG" id="ntp:CRH09_15020"/>
<dbReference type="InterPro" id="IPR036271">
    <property type="entry name" value="Tet_transcr_reg_TetR-rel_C_sf"/>
</dbReference>
<dbReference type="PANTHER" id="PTHR30055">
    <property type="entry name" value="HTH-TYPE TRANSCRIPTIONAL REGULATOR RUTR"/>
    <property type="match status" value="1"/>
</dbReference>
<dbReference type="PANTHER" id="PTHR30055:SF148">
    <property type="entry name" value="TETR-FAMILY TRANSCRIPTIONAL REGULATOR"/>
    <property type="match status" value="1"/>
</dbReference>
<dbReference type="InterPro" id="IPR011075">
    <property type="entry name" value="TetR_C"/>
</dbReference>
<dbReference type="Pfam" id="PF16859">
    <property type="entry name" value="TetR_C_11"/>
    <property type="match status" value="1"/>
</dbReference>
<keyword evidence="1" id="KW-0805">Transcription regulation</keyword>
<evidence type="ECO:0000259" key="6">
    <source>
        <dbReference type="PROSITE" id="PS50977"/>
    </source>
</evidence>
<accession>A0A291RJ22</accession>
<evidence type="ECO:0000313" key="8">
    <source>
        <dbReference type="Proteomes" id="UP000221961"/>
    </source>
</evidence>
<dbReference type="AlphaFoldDB" id="A0A291RJ22"/>
<proteinExistence type="predicted"/>
<dbReference type="GO" id="GO:0000976">
    <property type="term" value="F:transcription cis-regulatory region binding"/>
    <property type="evidence" value="ECO:0007669"/>
    <property type="project" value="TreeGrafter"/>
</dbReference>
<dbReference type="GO" id="GO:0003700">
    <property type="term" value="F:DNA-binding transcription factor activity"/>
    <property type="evidence" value="ECO:0007669"/>
    <property type="project" value="TreeGrafter"/>
</dbReference>
<keyword evidence="2 4" id="KW-0238">DNA-binding</keyword>
<evidence type="ECO:0000256" key="3">
    <source>
        <dbReference type="ARBA" id="ARBA00023163"/>
    </source>
</evidence>
<dbReference type="PRINTS" id="PR00455">
    <property type="entry name" value="HTHTETR"/>
</dbReference>
<feature type="DNA-binding region" description="H-T-H motif" evidence="4">
    <location>
        <begin position="115"/>
        <end position="134"/>
    </location>
</feature>
<organism evidence="7 8">
    <name type="scientific">Nocardia terpenica</name>
    <dbReference type="NCBI Taxonomy" id="455432"/>
    <lineage>
        <taxon>Bacteria</taxon>
        <taxon>Bacillati</taxon>
        <taxon>Actinomycetota</taxon>
        <taxon>Actinomycetes</taxon>
        <taxon>Mycobacteriales</taxon>
        <taxon>Nocardiaceae</taxon>
        <taxon>Nocardia</taxon>
    </lineage>
</organism>
<dbReference type="Gene3D" id="1.10.357.10">
    <property type="entry name" value="Tetracycline Repressor, domain 2"/>
    <property type="match status" value="1"/>
</dbReference>
<sequence length="272" mass="29610">MTASAKARRPAPVGTGGAITSARIGPTPTHDRHLLESVRNTLFQRCGTSCTTNRCGARCSRKVPTERSDEVEEIRARIEKDAPVRGPDPRAVRSRQAALTAAQELLAEQGWTGVTHVAVAARSGVGRTTLYRHWPDVAALVQDAIVQRMDQVRPDPTGDLRADLISELNGLRRLLHDPVGQHGMRAVLDRAPFDPAFGTLKTLLHQAGSAGFRAILEAAEARGQLRPDTDIDFVIEQLAGPLIFRRLLAELDIDDGRVQSVVDAVLRLYATD</sequence>
<dbReference type="SUPFAM" id="SSF48498">
    <property type="entry name" value="Tetracyclin repressor-like, C-terminal domain"/>
    <property type="match status" value="1"/>
</dbReference>
<dbReference type="EMBL" id="CP023778">
    <property type="protein sequence ID" value="ATL67315.1"/>
    <property type="molecule type" value="Genomic_DNA"/>
</dbReference>
<protein>
    <recommendedName>
        <fullName evidence="6">HTH tetR-type domain-containing protein</fullName>
    </recommendedName>
</protein>
<evidence type="ECO:0000256" key="5">
    <source>
        <dbReference type="SAM" id="MobiDB-lite"/>
    </source>
</evidence>
<dbReference type="InterPro" id="IPR009057">
    <property type="entry name" value="Homeodomain-like_sf"/>
</dbReference>
<feature type="region of interest" description="Disordered" evidence="5">
    <location>
        <begin position="1"/>
        <end position="30"/>
    </location>
</feature>
<evidence type="ECO:0000256" key="4">
    <source>
        <dbReference type="PROSITE-ProRule" id="PRU00335"/>
    </source>
</evidence>